<keyword evidence="3" id="KW-1185">Reference proteome</keyword>
<name>D6Z8B4_SEGRD</name>
<evidence type="ECO:0000313" key="3">
    <source>
        <dbReference type="Proteomes" id="UP000002247"/>
    </source>
</evidence>
<dbReference type="Proteomes" id="UP000002247">
    <property type="component" value="Chromosome"/>
</dbReference>
<feature type="signal peptide" evidence="1">
    <location>
        <begin position="1"/>
        <end position="40"/>
    </location>
</feature>
<proteinExistence type="predicted"/>
<evidence type="ECO:0000313" key="2">
    <source>
        <dbReference type="EMBL" id="ADG98194.1"/>
    </source>
</evidence>
<dbReference type="EMBL" id="CP001958">
    <property type="protein sequence ID" value="ADG98194.1"/>
    <property type="molecule type" value="Genomic_DNA"/>
</dbReference>
<protein>
    <recommendedName>
        <fullName evidence="4">DUF3298 domain-containing protein</fullName>
    </recommendedName>
</protein>
<dbReference type="STRING" id="640132.Srot_1734"/>
<reference evidence="2 3" key="1">
    <citation type="journal article" date="2010" name="Stand. Genomic Sci.">
        <title>Complete genome sequence of Segniliparus rotundus type strain (CDC 1076).</title>
        <authorList>
            <person name="Sikorski J."/>
            <person name="Lapidus A."/>
            <person name="Copeland A."/>
            <person name="Misra M."/>
            <person name="Glavina Del Rio T."/>
            <person name="Nolan M."/>
            <person name="Lucas S."/>
            <person name="Chen F."/>
            <person name="Tice H."/>
            <person name="Cheng J.F."/>
            <person name="Jando M."/>
            <person name="Schneider S."/>
            <person name="Bruce D."/>
            <person name="Goodwin L."/>
            <person name="Pitluck S."/>
            <person name="Liolios K."/>
            <person name="Mikhailova N."/>
            <person name="Pati A."/>
            <person name="Ivanova N."/>
            <person name="Mavromatis K."/>
            <person name="Chen A."/>
            <person name="Palaniappan K."/>
            <person name="Chertkov O."/>
            <person name="Land M."/>
            <person name="Hauser L."/>
            <person name="Chang Y.J."/>
            <person name="Jeffries C.D."/>
            <person name="Brettin T."/>
            <person name="Detter J.C."/>
            <person name="Han C."/>
            <person name="Rohde M."/>
            <person name="Goker M."/>
            <person name="Bristow J."/>
            <person name="Eisen J.A."/>
            <person name="Markowitz V."/>
            <person name="Hugenholtz P."/>
            <person name="Kyrpides N.C."/>
            <person name="Klenk H.P."/>
        </authorList>
    </citation>
    <scope>NUCLEOTIDE SEQUENCE [LARGE SCALE GENOMIC DNA]</scope>
    <source>
        <strain evidence="3">ATCC BAA-972 / CDC 1076 / CIP 108378 / DSM 44985 / JCM 13578</strain>
    </source>
</reference>
<dbReference type="AlphaFoldDB" id="D6Z8B4"/>
<evidence type="ECO:0008006" key="4">
    <source>
        <dbReference type="Google" id="ProtNLM"/>
    </source>
</evidence>
<organism evidence="2 3">
    <name type="scientific">Segniliparus rotundus (strain ATCC BAA-972 / CDC 1076 / CIP 108378 / DSM 44985 / JCM 13578)</name>
    <dbReference type="NCBI Taxonomy" id="640132"/>
    <lineage>
        <taxon>Bacteria</taxon>
        <taxon>Bacillati</taxon>
        <taxon>Actinomycetota</taxon>
        <taxon>Actinomycetes</taxon>
        <taxon>Mycobacteriales</taxon>
        <taxon>Segniliparaceae</taxon>
        <taxon>Segniliparus</taxon>
    </lineage>
</organism>
<keyword evidence="1" id="KW-0732">Signal</keyword>
<feature type="chain" id="PRO_5039657790" description="DUF3298 domain-containing protein" evidence="1">
    <location>
        <begin position="41"/>
        <end position="278"/>
    </location>
</feature>
<accession>D6Z8B4</accession>
<dbReference type="HOGENOM" id="CLU_089979_0_0_11"/>
<evidence type="ECO:0000256" key="1">
    <source>
        <dbReference type="SAM" id="SignalP"/>
    </source>
</evidence>
<gene>
    <name evidence="2" type="ordered locus">Srot_1734</name>
</gene>
<dbReference type="KEGG" id="srt:Srot_1734"/>
<sequence length="278" mass="29796">MRQSDERNTTIVSPIPSSNFRRKLLSPALALVLLGASCHASLPQVSAAPPSPTDFCAELHGEWDTAKSTCGLTVRGDRTTTKITEQYPVDLVDDPVSGPVLKAYLRGITDKFSHPATSPLVHDGSANIYSTTYTHAPRTTSVVFRENWFLPGAPHPSEGITTFTFDLDQGKQLSLADLFCPGVDPLKALPPLIRPYVQQALDAAPGALAPMFTIERFEPSDQPGSLASDYRAWALDGDDLVLYMPVEGSTGGIPAGLVSPRVPLSSLHEILRDGSCSA</sequence>
<dbReference type="eggNOG" id="ENOG5031R2W">
    <property type="taxonomic scope" value="Bacteria"/>
</dbReference>
<dbReference type="Gene3D" id="3.30.565.40">
    <property type="entry name" value="Fervidobacterium nodosum Rt17-B1 like"/>
    <property type="match status" value="1"/>
</dbReference>